<evidence type="ECO:0000313" key="3">
    <source>
        <dbReference type="Proteomes" id="UP001159364"/>
    </source>
</evidence>
<feature type="chain" id="PRO_5043529894" evidence="1">
    <location>
        <begin position="31"/>
        <end position="57"/>
    </location>
</feature>
<gene>
    <name evidence="2" type="ORF">K2173_020324</name>
</gene>
<reference evidence="2 3" key="1">
    <citation type="submission" date="2021-09" db="EMBL/GenBank/DDBJ databases">
        <title>Genomic insights and catalytic innovation underlie evolution of tropane alkaloids biosynthesis.</title>
        <authorList>
            <person name="Wang Y.-J."/>
            <person name="Tian T."/>
            <person name="Huang J.-P."/>
            <person name="Huang S.-X."/>
        </authorList>
    </citation>
    <scope>NUCLEOTIDE SEQUENCE [LARGE SCALE GENOMIC DNA]</scope>
    <source>
        <strain evidence="2">KIB-2018</strain>
        <tissue evidence="2">Leaf</tissue>
    </source>
</reference>
<dbReference type="EMBL" id="JAIWQS010000001">
    <property type="protein sequence ID" value="KAJ8775320.1"/>
    <property type="molecule type" value="Genomic_DNA"/>
</dbReference>
<feature type="signal peptide" evidence="1">
    <location>
        <begin position="1"/>
        <end position="30"/>
    </location>
</feature>
<keyword evidence="1" id="KW-0732">Signal</keyword>
<dbReference type="Proteomes" id="UP001159364">
    <property type="component" value="Linkage Group LG01"/>
</dbReference>
<keyword evidence="3" id="KW-1185">Reference proteome</keyword>
<organism evidence="2 3">
    <name type="scientific">Erythroxylum novogranatense</name>
    <dbReference type="NCBI Taxonomy" id="1862640"/>
    <lineage>
        <taxon>Eukaryota</taxon>
        <taxon>Viridiplantae</taxon>
        <taxon>Streptophyta</taxon>
        <taxon>Embryophyta</taxon>
        <taxon>Tracheophyta</taxon>
        <taxon>Spermatophyta</taxon>
        <taxon>Magnoliopsida</taxon>
        <taxon>eudicotyledons</taxon>
        <taxon>Gunneridae</taxon>
        <taxon>Pentapetalae</taxon>
        <taxon>rosids</taxon>
        <taxon>fabids</taxon>
        <taxon>Malpighiales</taxon>
        <taxon>Erythroxylaceae</taxon>
        <taxon>Erythroxylum</taxon>
    </lineage>
</organism>
<evidence type="ECO:0000313" key="2">
    <source>
        <dbReference type="EMBL" id="KAJ8775320.1"/>
    </source>
</evidence>
<protein>
    <submittedName>
        <fullName evidence="2">Uncharacterized protein</fullName>
    </submittedName>
</protein>
<evidence type="ECO:0000256" key="1">
    <source>
        <dbReference type="SAM" id="SignalP"/>
    </source>
</evidence>
<sequence length="57" mass="6473">MMGRPQSSSLVSKNTLICILMLSMMATIRDEQEMALSEKILRFLSSQISLTRFLMSC</sequence>
<comment type="caution">
    <text evidence="2">The sequence shown here is derived from an EMBL/GenBank/DDBJ whole genome shotgun (WGS) entry which is preliminary data.</text>
</comment>
<proteinExistence type="predicted"/>
<dbReference type="AlphaFoldDB" id="A0AAV8UBH4"/>
<name>A0AAV8UBH4_9ROSI</name>
<accession>A0AAV8UBH4</accession>